<accession>A0AAE3KT68</accession>
<sequence>MSLRGTGVRIIVHEPTTWDKGNLLGKIIFDRGGNKLIVKLSNTISGNQLTSDLIELSPHELGDTFKSLTQHYSVMIDGSLIDESREIKEPLIYGSITFD</sequence>
<protein>
    <submittedName>
        <fullName evidence="1">Uncharacterized protein</fullName>
    </submittedName>
</protein>
<dbReference type="Proteomes" id="UP001204144">
    <property type="component" value="Unassembled WGS sequence"/>
</dbReference>
<reference evidence="1 2" key="1">
    <citation type="submission" date="2018-11" db="EMBL/GenBank/DDBJ databases">
        <title>Novel bacteria species description.</title>
        <authorList>
            <person name="Han J.-H."/>
        </authorList>
    </citation>
    <scope>NUCLEOTIDE SEQUENCE [LARGE SCALE GENOMIC DNA]</scope>
    <source>
        <strain evidence="1 2">KCTC23259</strain>
    </source>
</reference>
<comment type="caution">
    <text evidence="1">The sequence shown here is derived from an EMBL/GenBank/DDBJ whole genome shotgun (WGS) entry which is preliminary data.</text>
</comment>
<name>A0AAE3KT68_9BACT</name>
<proteinExistence type="predicted"/>
<keyword evidence="2" id="KW-1185">Reference proteome</keyword>
<dbReference type="RefSeq" id="WP_255037837.1">
    <property type="nucleotide sequence ID" value="NZ_RJUF01000059.1"/>
</dbReference>
<organism evidence="1 2">
    <name type="scientific">Lacihabitans soyangensis</name>
    <dbReference type="NCBI Taxonomy" id="869394"/>
    <lineage>
        <taxon>Bacteria</taxon>
        <taxon>Pseudomonadati</taxon>
        <taxon>Bacteroidota</taxon>
        <taxon>Cytophagia</taxon>
        <taxon>Cytophagales</taxon>
        <taxon>Leadbetterellaceae</taxon>
        <taxon>Lacihabitans</taxon>
    </lineage>
</organism>
<dbReference type="AlphaFoldDB" id="A0AAE3KT68"/>
<gene>
    <name evidence="1" type="ORF">EGI31_14065</name>
</gene>
<dbReference type="EMBL" id="RJUF01000059">
    <property type="protein sequence ID" value="MCP9764077.1"/>
    <property type="molecule type" value="Genomic_DNA"/>
</dbReference>
<evidence type="ECO:0000313" key="1">
    <source>
        <dbReference type="EMBL" id="MCP9764077.1"/>
    </source>
</evidence>
<evidence type="ECO:0000313" key="2">
    <source>
        <dbReference type="Proteomes" id="UP001204144"/>
    </source>
</evidence>